<feature type="transmembrane region" description="Helical" evidence="5">
    <location>
        <begin position="53"/>
        <end position="69"/>
    </location>
</feature>
<comment type="subcellular location">
    <subcellularLocation>
        <location evidence="1">Membrane</location>
        <topology evidence="1">Multi-pass membrane protein</topology>
    </subcellularLocation>
</comment>
<dbReference type="InterPro" id="IPR050598">
    <property type="entry name" value="AminoAcid_Transporter"/>
</dbReference>
<protein>
    <submittedName>
        <fullName evidence="7">Uncharacterized protein</fullName>
    </submittedName>
</protein>
<feature type="transmembrane region" description="Helical" evidence="5">
    <location>
        <begin position="12"/>
        <end position="33"/>
    </location>
</feature>
<accession>A0A915D7H0</accession>
<evidence type="ECO:0000256" key="3">
    <source>
        <dbReference type="ARBA" id="ARBA00022989"/>
    </source>
</evidence>
<dbReference type="WBParaSite" id="jg16858">
    <property type="protein sequence ID" value="jg16858"/>
    <property type="gene ID" value="jg16858"/>
</dbReference>
<dbReference type="GO" id="GO:0015179">
    <property type="term" value="F:L-amino acid transmembrane transporter activity"/>
    <property type="evidence" value="ECO:0007669"/>
    <property type="project" value="TreeGrafter"/>
</dbReference>
<evidence type="ECO:0000256" key="5">
    <source>
        <dbReference type="SAM" id="Phobius"/>
    </source>
</evidence>
<dbReference type="AlphaFoldDB" id="A0A915D7H0"/>
<evidence type="ECO:0000313" key="6">
    <source>
        <dbReference type="Proteomes" id="UP000887574"/>
    </source>
</evidence>
<evidence type="ECO:0000313" key="7">
    <source>
        <dbReference type="WBParaSite" id="jg16858"/>
    </source>
</evidence>
<keyword evidence="3 5" id="KW-1133">Transmembrane helix</keyword>
<keyword evidence="2 5" id="KW-0812">Transmembrane</keyword>
<dbReference type="InterPro" id="IPR002293">
    <property type="entry name" value="AA/rel_permease1"/>
</dbReference>
<dbReference type="Pfam" id="PF13520">
    <property type="entry name" value="AA_permease_2"/>
    <property type="match status" value="1"/>
</dbReference>
<evidence type="ECO:0000256" key="4">
    <source>
        <dbReference type="ARBA" id="ARBA00023136"/>
    </source>
</evidence>
<dbReference type="GO" id="GO:0016020">
    <property type="term" value="C:membrane"/>
    <property type="evidence" value="ECO:0007669"/>
    <property type="project" value="UniProtKB-SubCell"/>
</dbReference>
<reference evidence="7" key="1">
    <citation type="submission" date="2022-11" db="UniProtKB">
        <authorList>
            <consortium name="WormBaseParasite"/>
        </authorList>
    </citation>
    <scope>IDENTIFICATION</scope>
</reference>
<name>A0A915D7H0_9BILA</name>
<proteinExistence type="predicted"/>
<dbReference type="PANTHER" id="PTHR11785:SF531">
    <property type="entry name" value="LARGE NEUTRAL AMINO ACIDS TRANSPORTER SMALL SUBUNIT 1"/>
    <property type="match status" value="1"/>
</dbReference>
<dbReference type="Gene3D" id="1.20.1740.10">
    <property type="entry name" value="Amino acid/polyamine transporter I"/>
    <property type="match status" value="1"/>
</dbReference>
<organism evidence="6 7">
    <name type="scientific">Ditylenchus dipsaci</name>
    <dbReference type="NCBI Taxonomy" id="166011"/>
    <lineage>
        <taxon>Eukaryota</taxon>
        <taxon>Metazoa</taxon>
        <taxon>Ecdysozoa</taxon>
        <taxon>Nematoda</taxon>
        <taxon>Chromadorea</taxon>
        <taxon>Rhabditida</taxon>
        <taxon>Tylenchina</taxon>
        <taxon>Tylenchomorpha</taxon>
        <taxon>Sphaerularioidea</taxon>
        <taxon>Anguinidae</taxon>
        <taxon>Anguininae</taxon>
        <taxon>Ditylenchus</taxon>
    </lineage>
</organism>
<dbReference type="PANTHER" id="PTHR11785">
    <property type="entry name" value="AMINO ACID TRANSPORTER"/>
    <property type="match status" value="1"/>
</dbReference>
<keyword evidence="6" id="KW-1185">Reference proteome</keyword>
<evidence type="ECO:0000256" key="2">
    <source>
        <dbReference type="ARBA" id="ARBA00022692"/>
    </source>
</evidence>
<dbReference type="Proteomes" id="UP000887574">
    <property type="component" value="Unplaced"/>
</dbReference>
<evidence type="ECO:0000256" key="1">
    <source>
        <dbReference type="ARBA" id="ARBA00004141"/>
    </source>
</evidence>
<sequence length="187" mass="21689">MINPTRDLPRAIFISCTICTVVYGLVNVAFYAGTSPEELLNSKAIAVTFADKFYGRFSFIMPILILLWHRQWCYVDLFQVIFCCRKKPPHAKCAQLHQPILDDSYASRLVHGFSQHALSLSFRQHIHTHQLFGLLWLRVKQPPRDYPRPLQLPWTLQLNWDNDDWTSGLLFVRLPAGKDSHSRCNHG</sequence>
<keyword evidence="4 5" id="KW-0472">Membrane</keyword>